<sequence>MLKLNCLVLGQNSHRIFQVKTEGEETVSTLKEMIKEKNKPELDGLAANSLRLWKVSILMDGKLREKAKDKRFHPPLRDHLHIIACTPSDTISTRVSADPEQLLKLNCHIVGEGVESMFVITIKSSSTVYDLKKAIQQERSVLFRGLDAAKLGLWKASIAIDENFATVIHNLSLP</sequence>
<protein>
    <submittedName>
        <fullName evidence="1">Uncharacterized protein</fullName>
    </submittedName>
</protein>
<proteinExistence type="predicted"/>
<accession>A0ACC0U769</accession>
<feature type="non-terminal residue" evidence="1">
    <location>
        <position position="174"/>
    </location>
</feature>
<evidence type="ECO:0000313" key="1">
    <source>
        <dbReference type="EMBL" id="KAI9463375.1"/>
    </source>
</evidence>
<keyword evidence="2" id="KW-1185">Reference proteome</keyword>
<name>A0ACC0U769_9AGAM</name>
<dbReference type="Proteomes" id="UP001207468">
    <property type="component" value="Unassembled WGS sequence"/>
</dbReference>
<comment type="caution">
    <text evidence="1">The sequence shown here is derived from an EMBL/GenBank/DDBJ whole genome shotgun (WGS) entry which is preliminary data.</text>
</comment>
<reference evidence="1" key="1">
    <citation type="submission" date="2021-03" db="EMBL/GenBank/DDBJ databases">
        <title>Evolutionary priming and transition to the ectomycorrhizal habit in an iconic lineage of mushroom-forming fungi: is preadaptation a requirement?</title>
        <authorList>
            <consortium name="DOE Joint Genome Institute"/>
            <person name="Looney B.P."/>
            <person name="Miyauchi S."/>
            <person name="Morin E."/>
            <person name="Drula E."/>
            <person name="Courty P.E."/>
            <person name="Chicoki N."/>
            <person name="Fauchery L."/>
            <person name="Kohler A."/>
            <person name="Kuo A."/>
            <person name="LaButti K."/>
            <person name="Pangilinan J."/>
            <person name="Lipzen A."/>
            <person name="Riley R."/>
            <person name="Andreopoulos W."/>
            <person name="He G."/>
            <person name="Johnson J."/>
            <person name="Barry K.W."/>
            <person name="Grigoriev I.V."/>
            <person name="Nagy L."/>
            <person name="Hibbett D."/>
            <person name="Henrissat B."/>
            <person name="Matheny P.B."/>
            <person name="Labbe J."/>
            <person name="Martin A.F."/>
        </authorList>
    </citation>
    <scope>NUCLEOTIDE SEQUENCE</scope>
    <source>
        <strain evidence="1">BPL698</strain>
    </source>
</reference>
<gene>
    <name evidence="1" type="ORF">F5148DRAFT_1377038</name>
</gene>
<evidence type="ECO:0000313" key="2">
    <source>
        <dbReference type="Proteomes" id="UP001207468"/>
    </source>
</evidence>
<organism evidence="1 2">
    <name type="scientific">Russula earlei</name>
    <dbReference type="NCBI Taxonomy" id="71964"/>
    <lineage>
        <taxon>Eukaryota</taxon>
        <taxon>Fungi</taxon>
        <taxon>Dikarya</taxon>
        <taxon>Basidiomycota</taxon>
        <taxon>Agaricomycotina</taxon>
        <taxon>Agaricomycetes</taxon>
        <taxon>Russulales</taxon>
        <taxon>Russulaceae</taxon>
        <taxon>Russula</taxon>
    </lineage>
</organism>
<dbReference type="EMBL" id="JAGFNK010000159">
    <property type="protein sequence ID" value="KAI9463375.1"/>
    <property type="molecule type" value="Genomic_DNA"/>
</dbReference>